<evidence type="ECO:0000256" key="3">
    <source>
        <dbReference type="RuleBase" id="RU362119"/>
    </source>
</evidence>
<evidence type="ECO:0000313" key="7">
    <source>
        <dbReference type="Proteomes" id="UP001063166"/>
    </source>
</evidence>
<comment type="similarity">
    <text evidence="1 3">Belongs to the 5'-nucleotidase family.</text>
</comment>
<dbReference type="InterPro" id="IPR006179">
    <property type="entry name" value="5_nucleotidase/apyrase"/>
</dbReference>
<name>A0A9P3PFN3_LYOSH</name>
<keyword evidence="3" id="KW-0547">Nucleotide-binding</keyword>
<dbReference type="InterPro" id="IPR029052">
    <property type="entry name" value="Metallo-depent_PP-like"/>
</dbReference>
<dbReference type="InterPro" id="IPR008334">
    <property type="entry name" value="5'-Nucleotdase_C"/>
</dbReference>
<keyword evidence="3" id="KW-0378">Hydrolase</keyword>
<dbReference type="PANTHER" id="PTHR11575:SF48">
    <property type="entry name" value="5'-NUCLEOTIDASE"/>
    <property type="match status" value="1"/>
</dbReference>
<dbReference type="Gene3D" id="3.60.21.10">
    <property type="match status" value="1"/>
</dbReference>
<accession>A0A9P3PFN3</accession>
<keyword evidence="2" id="KW-0732">Signal</keyword>
<sequence length="665" mass="73463">MSQLSILHWNDVYRVTPQALSPQSKDTIDVTQFGALLDDLREKWTDLQDGKKDGLTLFSGDVFSPSVESSVTRGSHMVPIMNALAPDVAVTGNHDFDFGYPHLSKLVQDSTFPWILSNIIDSTTSRVPEYLHEFQIFERAGVRIGVIGLVEREWIDTVATWPPEFTYRDMTEAGLDLSRRLRDPGGEYRCDLIIALTHSRLPNDISLAKSLLALSPSAQKRHPFASSHGVDLILGGHDHIYYVGKGVTSWENYDVTEVVLGAEEDHGDVLVVKSGTDFRDLSELSIELGNTPAGSTRNKVIKRITGKRHTTKPTYRSSESLGKLLEALLSSVSKTLKAPVCRTLKTIDVRSQYIRTSESAAGNWFADIIRHAYDDALCMKGCGGSDGVFICAGTLRGDSTYGPGIVTLGNILEILPFQDPIVVLELDGAAIWDALESSLSTWPAQEGRFPVISGFRVSWDSRREPGSRVLGVWLLQESDESETSSDQRSGISTPRLVDGELIENTAGGRTYKIVTREYMAEGHDGYLAFKGKPYLIDGEGGQMMSSIVRKYLLGAQFVNKWASLAHPAPIDMRPSTEEAIARASKAAQNWKHAASLAIQWSRRPRSHYQDQLNVSTSEHMTSVDVYNGQHIRRGDEAAQPQEFDEADLLVVSPEVDGRLKDNGRA</sequence>
<dbReference type="Gene3D" id="3.90.780.10">
    <property type="entry name" value="5'-Nucleotidase, C-terminal domain"/>
    <property type="match status" value="1"/>
</dbReference>
<dbReference type="PANTHER" id="PTHR11575">
    <property type="entry name" value="5'-NUCLEOTIDASE-RELATED"/>
    <property type="match status" value="1"/>
</dbReference>
<evidence type="ECO:0000259" key="4">
    <source>
        <dbReference type="Pfam" id="PF00149"/>
    </source>
</evidence>
<dbReference type="SUPFAM" id="SSF55816">
    <property type="entry name" value="5'-nucleotidase (syn. UDP-sugar hydrolase), C-terminal domain"/>
    <property type="match status" value="1"/>
</dbReference>
<dbReference type="InterPro" id="IPR036907">
    <property type="entry name" value="5'-Nucleotdase_C_sf"/>
</dbReference>
<feature type="domain" description="Calcineurin-like phosphoesterase" evidence="4">
    <location>
        <begin position="36"/>
        <end position="241"/>
    </location>
</feature>
<dbReference type="Proteomes" id="UP001063166">
    <property type="component" value="Unassembled WGS sequence"/>
</dbReference>
<evidence type="ECO:0000259" key="5">
    <source>
        <dbReference type="Pfam" id="PF02872"/>
    </source>
</evidence>
<reference evidence="6" key="1">
    <citation type="submission" date="2022-07" db="EMBL/GenBank/DDBJ databases">
        <title>The genome of Lyophyllum shimeji provides insight into the initial evolution of ectomycorrhizal fungal genome.</title>
        <authorList>
            <person name="Kobayashi Y."/>
            <person name="Shibata T."/>
            <person name="Hirakawa H."/>
            <person name="Shigenobu S."/>
            <person name="Nishiyama T."/>
            <person name="Yamada A."/>
            <person name="Hasebe M."/>
            <person name="Kawaguchi M."/>
        </authorList>
    </citation>
    <scope>NUCLEOTIDE SEQUENCE</scope>
    <source>
        <strain evidence="6">AT787</strain>
    </source>
</reference>
<proteinExistence type="inferred from homology"/>
<dbReference type="GO" id="GO:0009166">
    <property type="term" value="P:nucleotide catabolic process"/>
    <property type="evidence" value="ECO:0007669"/>
    <property type="project" value="InterPro"/>
</dbReference>
<evidence type="ECO:0000313" key="6">
    <source>
        <dbReference type="EMBL" id="GLB35152.1"/>
    </source>
</evidence>
<dbReference type="AlphaFoldDB" id="A0A9P3PFN3"/>
<dbReference type="EMBL" id="BRPK01000002">
    <property type="protein sequence ID" value="GLB35152.1"/>
    <property type="molecule type" value="Genomic_DNA"/>
</dbReference>
<organism evidence="6 7">
    <name type="scientific">Lyophyllum shimeji</name>
    <name type="common">Hon-shimeji</name>
    <name type="synonym">Tricholoma shimeji</name>
    <dbReference type="NCBI Taxonomy" id="47721"/>
    <lineage>
        <taxon>Eukaryota</taxon>
        <taxon>Fungi</taxon>
        <taxon>Dikarya</taxon>
        <taxon>Basidiomycota</taxon>
        <taxon>Agaricomycotina</taxon>
        <taxon>Agaricomycetes</taxon>
        <taxon>Agaricomycetidae</taxon>
        <taxon>Agaricales</taxon>
        <taxon>Tricholomatineae</taxon>
        <taxon>Lyophyllaceae</taxon>
        <taxon>Lyophyllum</taxon>
    </lineage>
</organism>
<protein>
    <submittedName>
        <fullName evidence="6">5'-nucleotidase family protein</fullName>
    </submittedName>
</protein>
<feature type="domain" description="5'-Nucleotidase C-terminal" evidence="5">
    <location>
        <begin position="352"/>
        <end position="530"/>
    </location>
</feature>
<dbReference type="InterPro" id="IPR004843">
    <property type="entry name" value="Calcineurin-like_PHP"/>
</dbReference>
<keyword evidence="7" id="KW-1185">Reference proteome</keyword>
<dbReference type="SUPFAM" id="SSF56300">
    <property type="entry name" value="Metallo-dependent phosphatases"/>
    <property type="match status" value="1"/>
</dbReference>
<dbReference type="Pfam" id="PF00149">
    <property type="entry name" value="Metallophos"/>
    <property type="match status" value="1"/>
</dbReference>
<dbReference type="Pfam" id="PF02872">
    <property type="entry name" value="5_nucleotid_C"/>
    <property type="match status" value="1"/>
</dbReference>
<evidence type="ECO:0000256" key="2">
    <source>
        <dbReference type="ARBA" id="ARBA00022729"/>
    </source>
</evidence>
<gene>
    <name evidence="6" type="ORF">LshimejAT787_0207170</name>
</gene>
<dbReference type="PRINTS" id="PR01607">
    <property type="entry name" value="APYRASEFAMLY"/>
</dbReference>
<dbReference type="GO" id="GO:0000166">
    <property type="term" value="F:nucleotide binding"/>
    <property type="evidence" value="ECO:0007669"/>
    <property type="project" value="UniProtKB-KW"/>
</dbReference>
<comment type="caution">
    <text evidence="6">The sequence shown here is derived from an EMBL/GenBank/DDBJ whole genome shotgun (WGS) entry which is preliminary data.</text>
</comment>
<dbReference type="OrthoDB" id="10252235at2759"/>
<evidence type="ECO:0000256" key="1">
    <source>
        <dbReference type="ARBA" id="ARBA00006654"/>
    </source>
</evidence>
<dbReference type="GO" id="GO:0016787">
    <property type="term" value="F:hydrolase activity"/>
    <property type="evidence" value="ECO:0007669"/>
    <property type="project" value="UniProtKB-KW"/>
</dbReference>